<comment type="caution">
    <text evidence="1">The sequence shown here is derived from an EMBL/GenBank/DDBJ whole genome shotgun (WGS) entry which is preliminary data.</text>
</comment>
<reference evidence="2" key="1">
    <citation type="journal article" date="2024" name="IScience">
        <title>Strigolactones Initiate the Formation of Haustorium-like Structures in Castilleja.</title>
        <authorList>
            <person name="Buerger M."/>
            <person name="Peterson D."/>
            <person name="Chory J."/>
        </authorList>
    </citation>
    <scope>NUCLEOTIDE SEQUENCE [LARGE SCALE GENOMIC DNA]</scope>
</reference>
<evidence type="ECO:0000313" key="2">
    <source>
        <dbReference type="Proteomes" id="UP001632038"/>
    </source>
</evidence>
<dbReference type="Proteomes" id="UP001632038">
    <property type="component" value="Unassembled WGS sequence"/>
</dbReference>
<dbReference type="EMBL" id="JAVIJP010000036">
    <property type="protein sequence ID" value="KAL3628864.1"/>
    <property type="molecule type" value="Genomic_DNA"/>
</dbReference>
<dbReference type="PANTHER" id="PTHR48223:SF1">
    <property type="entry name" value="ABC TRANSMEMBRANE TYPE-1 DOMAIN-CONTAINING PROTEIN"/>
    <property type="match status" value="1"/>
</dbReference>
<sequence>MMALVTTHKLPGSSSTFPSVPSSWSRGSKLKQFSPTFHPVQGKDRLLSLRCRPCSSVGDFHVLGPKSRFKISAFKGNNRHDDLGGKSNGSKSIKNPVKVAYLQHESEESSVESSKVQNVVPAPYTIADDTTTRSLAIQNLFKKWLLLLRTPSKTQAVGEAEVLEEPSLVETSETPPNTLQNQEERGDILKAVCCYFLDLDATVKIPLITFVPLYLAINIVCGPEVSKELTPLWILGPLIMALYVKMFRAICGLYVFTFKQTVRIIKNLPAYALLVHEYLFRGKLKLVLRTYIFQPLADVKNRDYKEASMRKLKDFQGWLYEMYLDFIESIWPYYNRIIRFLKRANLI</sequence>
<gene>
    <name evidence="1" type="ORF">CASFOL_027910</name>
</gene>
<evidence type="ECO:0000313" key="1">
    <source>
        <dbReference type="EMBL" id="KAL3628864.1"/>
    </source>
</evidence>
<dbReference type="AlphaFoldDB" id="A0ABD3CHZ5"/>
<organism evidence="1 2">
    <name type="scientific">Castilleja foliolosa</name>
    <dbReference type="NCBI Taxonomy" id="1961234"/>
    <lineage>
        <taxon>Eukaryota</taxon>
        <taxon>Viridiplantae</taxon>
        <taxon>Streptophyta</taxon>
        <taxon>Embryophyta</taxon>
        <taxon>Tracheophyta</taxon>
        <taxon>Spermatophyta</taxon>
        <taxon>Magnoliopsida</taxon>
        <taxon>eudicotyledons</taxon>
        <taxon>Gunneridae</taxon>
        <taxon>Pentapetalae</taxon>
        <taxon>asterids</taxon>
        <taxon>lamiids</taxon>
        <taxon>Lamiales</taxon>
        <taxon>Orobanchaceae</taxon>
        <taxon>Pedicularideae</taxon>
        <taxon>Castillejinae</taxon>
        <taxon>Castilleja</taxon>
    </lineage>
</organism>
<keyword evidence="2" id="KW-1185">Reference proteome</keyword>
<evidence type="ECO:0008006" key="3">
    <source>
        <dbReference type="Google" id="ProtNLM"/>
    </source>
</evidence>
<protein>
    <recommendedName>
        <fullName evidence="3">Embryo defective 2759</fullName>
    </recommendedName>
</protein>
<accession>A0ABD3CHZ5</accession>
<dbReference type="PANTHER" id="PTHR48223">
    <property type="entry name" value="DEFECTIVE 2759, PUTATIVE ISOFORM 1-RELATED"/>
    <property type="match status" value="1"/>
</dbReference>
<name>A0ABD3CHZ5_9LAMI</name>
<proteinExistence type="predicted"/>